<evidence type="ECO:0000256" key="8">
    <source>
        <dbReference type="SAM" id="MobiDB-lite"/>
    </source>
</evidence>
<dbReference type="CDD" id="cd00131">
    <property type="entry name" value="PAX"/>
    <property type="match status" value="1"/>
</dbReference>
<keyword evidence="5" id="KW-0238">DNA-binding</keyword>
<comment type="subcellular location">
    <subcellularLocation>
        <location evidence="1">Nucleus</location>
    </subcellularLocation>
</comment>
<dbReference type="InterPro" id="IPR036388">
    <property type="entry name" value="WH-like_DNA-bd_sf"/>
</dbReference>
<dbReference type="PANTHER" id="PTHR45636:SF43">
    <property type="entry name" value="PAIRED BOX POX-NEURO PROTEIN"/>
    <property type="match status" value="1"/>
</dbReference>
<dbReference type="RefSeq" id="XP_022244705.1">
    <property type="nucleotide sequence ID" value="XM_022388997.1"/>
</dbReference>
<evidence type="ECO:0000259" key="9">
    <source>
        <dbReference type="PROSITE" id="PS51057"/>
    </source>
</evidence>
<dbReference type="InterPro" id="IPR043565">
    <property type="entry name" value="PAX_fam"/>
</dbReference>
<protein>
    <submittedName>
        <fullName evidence="11">Paired box pox-neuro protein-like</fullName>
    </submittedName>
</protein>
<keyword evidence="10" id="KW-1185">Reference proteome</keyword>
<dbReference type="Gene3D" id="1.10.10.10">
    <property type="entry name" value="Winged helix-like DNA-binding domain superfamily/Winged helix DNA-binding domain"/>
    <property type="match status" value="2"/>
</dbReference>
<sequence length="193" mass="21341">MPHTGQAGINQLGGVFVNGRPLPDCVRRRIVELALMGVRPCDISRQLLVSHGCVSKILTRFYETGSIKPGSIGGSKPKQVATPQVVRRILRYKQENPSMFAWEIRDLLRSHGVCDVNTIPSVSSINRILRNSGHVVPDCPPCPDNMTDNQLTIAPPTYYPRSSVNHYPAEMSSSSRRTIALSSPGPKKKKNLW</sequence>
<keyword evidence="2" id="KW-0217">Developmental protein</keyword>
<reference evidence="11" key="1">
    <citation type="submission" date="2025-08" db="UniProtKB">
        <authorList>
            <consortium name="RefSeq"/>
        </authorList>
    </citation>
    <scope>IDENTIFICATION</scope>
    <source>
        <tissue evidence="11">Muscle</tissue>
    </source>
</reference>
<evidence type="ECO:0000313" key="11">
    <source>
        <dbReference type="RefSeq" id="XP_022244705.1"/>
    </source>
</evidence>
<keyword evidence="6" id="KW-0804">Transcription</keyword>
<dbReference type="PRINTS" id="PR00027">
    <property type="entry name" value="PAIREDBOX"/>
</dbReference>
<evidence type="ECO:0000256" key="6">
    <source>
        <dbReference type="ARBA" id="ARBA00023163"/>
    </source>
</evidence>
<organism evidence="10 11">
    <name type="scientific">Limulus polyphemus</name>
    <name type="common">Atlantic horseshoe crab</name>
    <dbReference type="NCBI Taxonomy" id="6850"/>
    <lineage>
        <taxon>Eukaryota</taxon>
        <taxon>Metazoa</taxon>
        <taxon>Ecdysozoa</taxon>
        <taxon>Arthropoda</taxon>
        <taxon>Chelicerata</taxon>
        <taxon>Merostomata</taxon>
        <taxon>Xiphosura</taxon>
        <taxon>Limulidae</taxon>
        <taxon>Limulus</taxon>
    </lineage>
</organism>
<dbReference type="InterPro" id="IPR009057">
    <property type="entry name" value="Homeodomain-like_sf"/>
</dbReference>
<evidence type="ECO:0000313" key="10">
    <source>
        <dbReference type="Proteomes" id="UP000694941"/>
    </source>
</evidence>
<dbReference type="Pfam" id="PF00292">
    <property type="entry name" value="PAX"/>
    <property type="match status" value="1"/>
</dbReference>
<dbReference type="InterPro" id="IPR001523">
    <property type="entry name" value="Paired_dom"/>
</dbReference>
<name>A0ABM1SM49_LIMPO</name>
<evidence type="ECO:0000256" key="5">
    <source>
        <dbReference type="ARBA" id="ARBA00023125"/>
    </source>
</evidence>
<keyword evidence="7" id="KW-0539">Nucleus</keyword>
<dbReference type="PROSITE" id="PS51057">
    <property type="entry name" value="PAIRED_2"/>
    <property type="match status" value="1"/>
</dbReference>
<dbReference type="SUPFAM" id="SSF46689">
    <property type="entry name" value="Homeodomain-like"/>
    <property type="match status" value="1"/>
</dbReference>
<dbReference type="InterPro" id="IPR043182">
    <property type="entry name" value="PAIRED_DNA-bd_dom"/>
</dbReference>
<evidence type="ECO:0000256" key="4">
    <source>
        <dbReference type="ARBA" id="ARBA00023015"/>
    </source>
</evidence>
<feature type="domain" description="Paired" evidence="9">
    <location>
        <begin position="5"/>
        <end position="132"/>
    </location>
</feature>
<dbReference type="Proteomes" id="UP000694941">
    <property type="component" value="Unplaced"/>
</dbReference>
<keyword evidence="4" id="KW-0805">Transcription regulation</keyword>
<evidence type="ECO:0000256" key="2">
    <source>
        <dbReference type="ARBA" id="ARBA00022473"/>
    </source>
</evidence>
<evidence type="ECO:0000256" key="1">
    <source>
        <dbReference type="ARBA" id="ARBA00004123"/>
    </source>
</evidence>
<keyword evidence="3" id="KW-0563">Paired box</keyword>
<accession>A0ABM1SM49</accession>
<proteinExistence type="predicted"/>
<dbReference type="PANTHER" id="PTHR45636">
    <property type="entry name" value="PAIRED BOX PROTEIN PAX-6-RELATED-RELATED"/>
    <property type="match status" value="1"/>
</dbReference>
<gene>
    <name evidence="11" type="primary">LOC111083006</name>
</gene>
<dbReference type="PROSITE" id="PS00034">
    <property type="entry name" value="PAIRED_1"/>
    <property type="match status" value="1"/>
</dbReference>
<dbReference type="GeneID" id="111083006"/>
<evidence type="ECO:0000256" key="7">
    <source>
        <dbReference type="ARBA" id="ARBA00023242"/>
    </source>
</evidence>
<feature type="region of interest" description="Disordered" evidence="8">
    <location>
        <begin position="168"/>
        <end position="193"/>
    </location>
</feature>
<evidence type="ECO:0000256" key="3">
    <source>
        <dbReference type="ARBA" id="ARBA00022724"/>
    </source>
</evidence>
<dbReference type="SMART" id="SM00351">
    <property type="entry name" value="PAX"/>
    <property type="match status" value="1"/>
</dbReference>